<keyword evidence="4" id="KW-0472">Membrane</keyword>
<dbReference type="OrthoDB" id="256582at2"/>
<keyword evidence="2" id="KW-1134">Transmembrane beta strand</keyword>
<dbReference type="SUPFAM" id="SSF56954">
    <property type="entry name" value="Outer membrane efflux proteins (OEP)"/>
    <property type="match status" value="1"/>
</dbReference>
<evidence type="ECO:0000256" key="1">
    <source>
        <dbReference type="ARBA" id="ARBA00004442"/>
    </source>
</evidence>
<feature type="signal peptide" evidence="7">
    <location>
        <begin position="1"/>
        <end position="29"/>
    </location>
</feature>
<dbReference type="GO" id="GO:0009279">
    <property type="term" value="C:cell outer membrane"/>
    <property type="evidence" value="ECO:0007669"/>
    <property type="project" value="UniProtKB-SubCell"/>
</dbReference>
<keyword evidence="3" id="KW-0812">Transmembrane</keyword>
<evidence type="ECO:0000313" key="8">
    <source>
        <dbReference type="EMBL" id="QDT03408.1"/>
    </source>
</evidence>
<feature type="region of interest" description="Disordered" evidence="6">
    <location>
        <begin position="153"/>
        <end position="189"/>
    </location>
</feature>
<reference evidence="8 9" key="1">
    <citation type="submission" date="2019-02" db="EMBL/GenBank/DDBJ databases">
        <title>Deep-cultivation of Planctomycetes and their phenomic and genomic characterization uncovers novel biology.</title>
        <authorList>
            <person name="Wiegand S."/>
            <person name="Jogler M."/>
            <person name="Boedeker C."/>
            <person name="Pinto D."/>
            <person name="Vollmers J."/>
            <person name="Rivas-Marin E."/>
            <person name="Kohn T."/>
            <person name="Peeters S.H."/>
            <person name="Heuer A."/>
            <person name="Rast P."/>
            <person name="Oberbeckmann S."/>
            <person name="Bunk B."/>
            <person name="Jeske O."/>
            <person name="Meyerdierks A."/>
            <person name="Storesund J.E."/>
            <person name="Kallscheuer N."/>
            <person name="Luecker S."/>
            <person name="Lage O.M."/>
            <person name="Pohl T."/>
            <person name="Merkel B.J."/>
            <person name="Hornburger P."/>
            <person name="Mueller R.-W."/>
            <person name="Bruemmer F."/>
            <person name="Labrenz M."/>
            <person name="Spormann A.M."/>
            <person name="Op den Camp H."/>
            <person name="Overmann J."/>
            <person name="Amann R."/>
            <person name="Jetten M.S.M."/>
            <person name="Mascher T."/>
            <person name="Medema M.H."/>
            <person name="Devos D.P."/>
            <person name="Kaster A.-K."/>
            <person name="Ovreas L."/>
            <person name="Rohde M."/>
            <person name="Galperin M.Y."/>
            <person name="Jogler C."/>
        </authorList>
    </citation>
    <scope>NUCLEOTIDE SEQUENCE [LARGE SCALE GENOMIC DNA]</scope>
    <source>
        <strain evidence="8 9">K22_7</strain>
    </source>
</reference>
<feature type="chain" id="PRO_5022084181" evidence="7">
    <location>
        <begin position="30"/>
        <end position="716"/>
    </location>
</feature>
<dbReference type="GO" id="GO:0015562">
    <property type="term" value="F:efflux transmembrane transporter activity"/>
    <property type="evidence" value="ECO:0007669"/>
    <property type="project" value="InterPro"/>
</dbReference>
<dbReference type="PANTHER" id="PTHR30026">
    <property type="entry name" value="OUTER MEMBRANE PROTEIN TOLC"/>
    <property type="match status" value="1"/>
</dbReference>
<dbReference type="AlphaFoldDB" id="A0A517N8T1"/>
<dbReference type="RefSeq" id="WP_145169103.1">
    <property type="nucleotide sequence ID" value="NZ_CP036525.1"/>
</dbReference>
<evidence type="ECO:0000256" key="6">
    <source>
        <dbReference type="SAM" id="MobiDB-lite"/>
    </source>
</evidence>
<dbReference type="GO" id="GO:1990281">
    <property type="term" value="C:efflux pump complex"/>
    <property type="evidence" value="ECO:0007669"/>
    <property type="project" value="TreeGrafter"/>
</dbReference>
<dbReference type="Proteomes" id="UP000318538">
    <property type="component" value="Chromosome"/>
</dbReference>
<gene>
    <name evidence="8" type="ORF">K227x_17900</name>
</gene>
<evidence type="ECO:0000256" key="5">
    <source>
        <dbReference type="ARBA" id="ARBA00023237"/>
    </source>
</evidence>
<protein>
    <submittedName>
        <fullName evidence="8">Outer membrane efflux protein</fullName>
    </submittedName>
</protein>
<dbReference type="GO" id="GO:0015288">
    <property type="term" value="F:porin activity"/>
    <property type="evidence" value="ECO:0007669"/>
    <property type="project" value="TreeGrafter"/>
</dbReference>
<sequence precursor="true">MFCPPPSLLTRFALTALVAAAVGSSGAAADGSSEQYCVSPANTFDHFIDAIETVDESWYGETWSGKPESEAVIDAPVPVEIQPSRPQSNPWVSEPANAAISTPMEKPAPTRLGIGDRSGGSAPSVWDRPSNPTVPVAVQTPVPVQKSILLQQPATAGSQTATPAPGHSAGSAEALPQASPDDDVAGDNAVNGLDDFELFHQQILRAQPAEAWSLTLAEAVRLGLANNKEVSVLSPKPGVAAAMVSIERGAFDPVTGVSTFGGKDNRQVRSEIATFGAPVSSQKIDYFRPQNGRNQLYLRQQLATGGQYEVGVGTNYLNYFPDAPELIVPSGWESALNFEFHQPLFRGRGRAAAQRNLRVAAARQRQSEFDFQVQLREIVRDIDLVYWELAGISRRAKVAKAFVELANEYAKQEDARKDLGQSARPQVLQTASVLNEFRVDLEKTRRDQRVAEMRLRTELGLAMMMQQNMDALLADDQMFLPIDTATLELESISPADVTSDIARAMTRPEIAESGARIEEARANLAAAKNKLLPDVQAHALYSKVGLNKGLDDSVSTVFEDGFHTWGAGVSYERRLRQRSEHAEVRQFHFQLAHEQARQNEIAHDIVGKLRELSLQIEGSFRILAEAKDYVRVLTEQQIVLGELYKDGKVGLFQRLENVRALQAAELDMHDKWIDLAKAIALYRYERGDNVANYDIQIDVVDPVLGDSDGSVSDESF</sequence>
<dbReference type="Gene3D" id="1.20.1600.10">
    <property type="entry name" value="Outer membrane efflux proteins (OEP)"/>
    <property type="match status" value="1"/>
</dbReference>
<comment type="subcellular location">
    <subcellularLocation>
        <location evidence="1">Cell outer membrane</location>
    </subcellularLocation>
</comment>
<accession>A0A517N8T1</accession>
<keyword evidence="7" id="KW-0732">Signal</keyword>
<dbReference type="PANTHER" id="PTHR30026:SF23">
    <property type="entry name" value="TO APRF-PUTATIVE OUTER MEMBRANE EFFLUX PROTEIN OR SECRETED ALKALINE PHOSPHATASE-RELATED"/>
    <property type="match status" value="1"/>
</dbReference>
<keyword evidence="5" id="KW-0998">Cell outer membrane</keyword>
<evidence type="ECO:0000313" key="9">
    <source>
        <dbReference type="Proteomes" id="UP000318538"/>
    </source>
</evidence>
<evidence type="ECO:0000256" key="4">
    <source>
        <dbReference type="ARBA" id="ARBA00023136"/>
    </source>
</evidence>
<evidence type="ECO:0000256" key="7">
    <source>
        <dbReference type="SAM" id="SignalP"/>
    </source>
</evidence>
<name>A0A517N8T1_9BACT</name>
<dbReference type="KEGG" id="rlc:K227x_17900"/>
<feature type="region of interest" description="Disordered" evidence="6">
    <location>
        <begin position="101"/>
        <end position="136"/>
    </location>
</feature>
<dbReference type="EMBL" id="CP036525">
    <property type="protein sequence ID" value="QDT03408.1"/>
    <property type="molecule type" value="Genomic_DNA"/>
</dbReference>
<dbReference type="InterPro" id="IPR051906">
    <property type="entry name" value="TolC-like"/>
</dbReference>
<organism evidence="8 9">
    <name type="scientific">Rubripirellula lacrimiformis</name>
    <dbReference type="NCBI Taxonomy" id="1930273"/>
    <lineage>
        <taxon>Bacteria</taxon>
        <taxon>Pseudomonadati</taxon>
        <taxon>Planctomycetota</taxon>
        <taxon>Planctomycetia</taxon>
        <taxon>Pirellulales</taxon>
        <taxon>Pirellulaceae</taxon>
        <taxon>Rubripirellula</taxon>
    </lineage>
</organism>
<proteinExistence type="predicted"/>
<feature type="compositionally biased region" description="Polar residues" evidence="6">
    <location>
        <begin position="153"/>
        <end position="162"/>
    </location>
</feature>
<evidence type="ECO:0000256" key="3">
    <source>
        <dbReference type="ARBA" id="ARBA00022692"/>
    </source>
</evidence>
<evidence type="ECO:0000256" key="2">
    <source>
        <dbReference type="ARBA" id="ARBA00022452"/>
    </source>
</evidence>
<keyword evidence="9" id="KW-1185">Reference proteome</keyword>